<evidence type="ECO:0000313" key="2">
    <source>
        <dbReference type="Proteomes" id="UP001149090"/>
    </source>
</evidence>
<accession>A0A9Q0LIJ9</accession>
<gene>
    <name evidence="1" type="ORF">M0811_09024</name>
</gene>
<sequence>MSREIKYRGTYEHFVDIRDILNENIEGIKVFGKKGYTDQFDIYVCDVQTSEPQVLLFSKDTEYRFPTQEEALSLVKKHFKLD</sequence>
<dbReference type="EMBL" id="JAPDFW010000077">
    <property type="protein sequence ID" value="KAJ5073069.1"/>
    <property type="molecule type" value="Genomic_DNA"/>
</dbReference>
<dbReference type="Gene3D" id="3.40.30.10">
    <property type="entry name" value="Glutaredoxin"/>
    <property type="match status" value="1"/>
</dbReference>
<comment type="caution">
    <text evidence="1">The sequence shown here is derived from an EMBL/GenBank/DDBJ whole genome shotgun (WGS) entry which is preliminary data.</text>
</comment>
<dbReference type="AlphaFoldDB" id="A0A9Q0LIJ9"/>
<protein>
    <submittedName>
        <fullName evidence="1">Uncharacterized protein</fullName>
    </submittedName>
</protein>
<evidence type="ECO:0000313" key="1">
    <source>
        <dbReference type="EMBL" id="KAJ5073069.1"/>
    </source>
</evidence>
<organism evidence="1 2">
    <name type="scientific">Anaeramoeba ignava</name>
    <name type="common">Anaerobic marine amoeba</name>
    <dbReference type="NCBI Taxonomy" id="1746090"/>
    <lineage>
        <taxon>Eukaryota</taxon>
        <taxon>Metamonada</taxon>
        <taxon>Anaeramoebidae</taxon>
        <taxon>Anaeramoeba</taxon>
    </lineage>
</organism>
<reference evidence="1" key="1">
    <citation type="submission" date="2022-10" db="EMBL/GenBank/DDBJ databases">
        <title>Novel sulphate-reducing endosymbionts in the free-living metamonad Anaeramoeba.</title>
        <authorList>
            <person name="Jerlstrom-Hultqvist J."/>
            <person name="Cepicka I."/>
            <person name="Gallot-Lavallee L."/>
            <person name="Salas-Leiva D."/>
            <person name="Curtis B.A."/>
            <person name="Zahonova K."/>
            <person name="Pipaliya S."/>
            <person name="Dacks J."/>
            <person name="Roger A.J."/>
        </authorList>
    </citation>
    <scope>NUCLEOTIDE SEQUENCE</scope>
    <source>
        <strain evidence="1">BMAN</strain>
    </source>
</reference>
<dbReference type="Proteomes" id="UP001149090">
    <property type="component" value="Unassembled WGS sequence"/>
</dbReference>
<keyword evidence="2" id="KW-1185">Reference proteome</keyword>
<name>A0A9Q0LIJ9_ANAIG</name>
<proteinExistence type="predicted"/>